<dbReference type="GO" id="GO:0046872">
    <property type="term" value="F:metal ion binding"/>
    <property type="evidence" value="ECO:0007669"/>
    <property type="project" value="UniProtKB-KW"/>
</dbReference>
<dbReference type="SUPFAM" id="SSF54373">
    <property type="entry name" value="FAD-linked reductases, C-terminal domain"/>
    <property type="match status" value="1"/>
</dbReference>
<dbReference type="EC" id="1.5.5.1" evidence="14"/>
<dbReference type="GO" id="GO:0051539">
    <property type="term" value="F:4 iron, 4 sulfur cluster binding"/>
    <property type="evidence" value="ECO:0007669"/>
    <property type="project" value="UniProtKB-UniRule"/>
</dbReference>
<dbReference type="Gene3D" id="3.50.50.60">
    <property type="entry name" value="FAD/NAD(P)-binding domain"/>
    <property type="match status" value="1"/>
</dbReference>
<organism evidence="16 17">
    <name type="scientific">SAR86 cluster bacterium</name>
    <dbReference type="NCBI Taxonomy" id="2030880"/>
    <lineage>
        <taxon>Bacteria</taxon>
        <taxon>Pseudomonadati</taxon>
        <taxon>Pseudomonadota</taxon>
        <taxon>Gammaproteobacteria</taxon>
        <taxon>SAR86 cluster</taxon>
    </lineage>
</organism>
<evidence type="ECO:0000256" key="14">
    <source>
        <dbReference type="RuleBase" id="RU366068"/>
    </source>
</evidence>
<evidence type="ECO:0000256" key="3">
    <source>
        <dbReference type="ARBA" id="ARBA00022448"/>
    </source>
</evidence>
<name>A0A368BK94_9GAMM</name>
<keyword evidence="4" id="KW-0004">4Fe-4S</keyword>
<comment type="cofactor">
    <cofactor evidence="14">
        <name>[4Fe-4S] cluster</name>
        <dbReference type="ChEBI" id="CHEBI:49883"/>
    </cofactor>
    <text evidence="14">Binds 1 [4Fe-4S] cluster.</text>
</comment>
<comment type="cofactor">
    <cofactor evidence="1 14">
        <name>FAD</name>
        <dbReference type="ChEBI" id="CHEBI:57692"/>
    </cofactor>
</comment>
<keyword evidence="12 14" id="KW-0830">Ubiquinone</keyword>
<evidence type="ECO:0000256" key="12">
    <source>
        <dbReference type="ARBA" id="ARBA00023075"/>
    </source>
</evidence>
<dbReference type="Gene3D" id="3.30.9.90">
    <property type="match status" value="1"/>
</dbReference>
<evidence type="ECO:0000256" key="6">
    <source>
        <dbReference type="ARBA" id="ARBA00022723"/>
    </source>
</evidence>
<evidence type="ECO:0000256" key="7">
    <source>
        <dbReference type="ARBA" id="ARBA00022827"/>
    </source>
</evidence>
<evidence type="ECO:0000256" key="9">
    <source>
        <dbReference type="ARBA" id="ARBA00023002"/>
    </source>
</evidence>
<evidence type="ECO:0000256" key="10">
    <source>
        <dbReference type="ARBA" id="ARBA00023004"/>
    </source>
</evidence>
<keyword evidence="11 14" id="KW-0411">Iron-sulfur</keyword>
<feature type="domain" description="4Fe-4S ferredoxin-type" evidence="15">
    <location>
        <begin position="502"/>
        <end position="531"/>
    </location>
</feature>
<evidence type="ECO:0000313" key="16">
    <source>
        <dbReference type="EMBL" id="RCL37730.1"/>
    </source>
</evidence>
<dbReference type="AlphaFoldDB" id="A0A368BK94"/>
<dbReference type="PANTHER" id="PTHR10617">
    <property type="entry name" value="ELECTRON TRANSFER FLAVOPROTEIN-UBIQUINONE OXIDOREDUCTASE"/>
    <property type="match status" value="1"/>
</dbReference>
<evidence type="ECO:0000256" key="5">
    <source>
        <dbReference type="ARBA" id="ARBA00022630"/>
    </source>
</evidence>
<comment type="caution">
    <text evidence="16">The sequence shown here is derived from an EMBL/GenBank/DDBJ whole genome shotgun (WGS) entry which is preliminary data.</text>
</comment>
<dbReference type="SUPFAM" id="SSF51905">
    <property type="entry name" value="FAD/NAD(P)-binding domain"/>
    <property type="match status" value="1"/>
</dbReference>
<keyword evidence="3 14" id="KW-0813">Transport</keyword>
<evidence type="ECO:0000313" key="17">
    <source>
        <dbReference type="Proteomes" id="UP000252147"/>
    </source>
</evidence>
<keyword evidence="7 14" id="KW-0274">FAD</keyword>
<evidence type="ECO:0000256" key="8">
    <source>
        <dbReference type="ARBA" id="ARBA00022982"/>
    </source>
</evidence>
<keyword evidence="10 14" id="KW-0408">Iron</keyword>
<dbReference type="InterPro" id="IPR007859">
    <property type="entry name" value="ETF-QO/FixX_C"/>
</dbReference>
<dbReference type="Gene3D" id="3.30.70.20">
    <property type="match status" value="1"/>
</dbReference>
<accession>A0A368BK94</accession>
<dbReference type="Pfam" id="PF21162">
    <property type="entry name" value="ETFQO_UQ-bd"/>
    <property type="match status" value="1"/>
</dbReference>
<evidence type="ECO:0000256" key="13">
    <source>
        <dbReference type="ARBA" id="ARBA00052682"/>
    </source>
</evidence>
<dbReference type="PROSITE" id="PS51379">
    <property type="entry name" value="4FE4S_FER_2"/>
    <property type="match status" value="1"/>
</dbReference>
<dbReference type="InterPro" id="IPR017896">
    <property type="entry name" value="4Fe4S_Fe-S-bd"/>
</dbReference>
<evidence type="ECO:0000256" key="11">
    <source>
        <dbReference type="ARBA" id="ARBA00023014"/>
    </source>
</evidence>
<evidence type="ECO:0000256" key="1">
    <source>
        <dbReference type="ARBA" id="ARBA00001974"/>
    </source>
</evidence>
<keyword evidence="9 14" id="KW-0560">Oxidoreductase</keyword>
<dbReference type="SUPFAM" id="SSF54862">
    <property type="entry name" value="4Fe-4S ferredoxins"/>
    <property type="match status" value="1"/>
</dbReference>
<evidence type="ECO:0000259" key="15">
    <source>
        <dbReference type="PROSITE" id="PS51379"/>
    </source>
</evidence>
<dbReference type="Proteomes" id="UP000252147">
    <property type="component" value="Unassembled WGS sequence"/>
</dbReference>
<comment type="catalytic activity">
    <reaction evidence="13 14">
        <text>a ubiquinone + reduced [electron-transfer flavoprotein] = a ubiquinol + oxidized [electron-transfer flavoprotein] + H(+)</text>
        <dbReference type="Rhea" id="RHEA:24052"/>
        <dbReference type="Rhea" id="RHEA-COMP:9565"/>
        <dbReference type="Rhea" id="RHEA-COMP:9566"/>
        <dbReference type="Rhea" id="RHEA-COMP:10685"/>
        <dbReference type="Rhea" id="RHEA-COMP:10686"/>
        <dbReference type="ChEBI" id="CHEBI:15378"/>
        <dbReference type="ChEBI" id="CHEBI:16389"/>
        <dbReference type="ChEBI" id="CHEBI:17976"/>
        <dbReference type="ChEBI" id="CHEBI:57692"/>
        <dbReference type="ChEBI" id="CHEBI:58307"/>
        <dbReference type="EC" id="1.5.5.1"/>
    </reaction>
</comment>
<evidence type="ECO:0000256" key="2">
    <source>
        <dbReference type="ARBA" id="ARBA00002819"/>
    </source>
</evidence>
<proteinExistence type="predicted"/>
<dbReference type="GO" id="GO:0004174">
    <property type="term" value="F:electron-transferring-flavoprotein dehydrogenase activity"/>
    <property type="evidence" value="ECO:0007669"/>
    <property type="project" value="UniProtKB-UniRule"/>
</dbReference>
<dbReference type="Pfam" id="PF13450">
    <property type="entry name" value="NAD_binding_8"/>
    <property type="match status" value="1"/>
</dbReference>
<comment type="function">
    <text evidence="2 14">Accepts electrons from ETF and reduces ubiquinone.</text>
</comment>
<sequence>MERESMDYDVVIVGGGPSGLSAAIKLAQLFKENNLDKSICLLEKSAEIGGHILSGNVFQTTALDELMPDWKEKGAPLNVPVKKDRLKFLINDNLSVDIPSFLMPTMQNHGNYIISLANLCRWLAEQAESLGVDVFPGFPASKILYENDRVVGVLTGDMGVAEDGSHKDSFQPGMEIRGNIATIFAEGCRGHLGKELIQKFDLSQGKDPQHYGIGFKEIWEIDPLMHEEGLVVHTNGWPLPNDTPGGSYMYHAENNQVLLGIVIPLDYKNPHLSPYDEFQKWKSHSSIKKYLKGGKRLSYGARALIKGGLQSLPSMDFPGGYLVGDNAGTLNFSKIKGTHTAMKSGMDAAEVILANIKGETKSLDEKIKKSWLYEELYKSRNFGPFFHKFGGLIGAAMNVLDQLIFRGKMPITLNHPTPDHECLLPAKETKKIDYPKYDNEITFDKLSSVFLSNTYHEEDQPCHLVLKDANLPIEKNLELYDEPAQRYCPAGVYEIVEENGVKRFQINSQNCIHCKTCDIKEPSQNIKWVSPEGGGGPNYPNM</sequence>
<dbReference type="InterPro" id="IPR040156">
    <property type="entry name" value="ETF-QO"/>
</dbReference>
<dbReference type="FunFam" id="3.30.70.20:FF:000012">
    <property type="entry name" value="Electron transfer flavoprotein-ubiquinone oxidoreductase, mitochondrial"/>
    <property type="match status" value="1"/>
</dbReference>
<keyword evidence="5 14" id="KW-0285">Flavoprotein</keyword>
<dbReference type="EMBL" id="QOPD01000007">
    <property type="protein sequence ID" value="RCL37730.1"/>
    <property type="molecule type" value="Genomic_DNA"/>
</dbReference>
<dbReference type="InterPro" id="IPR036188">
    <property type="entry name" value="FAD/NAD-bd_sf"/>
</dbReference>
<evidence type="ECO:0000256" key="4">
    <source>
        <dbReference type="ARBA" id="ARBA00022485"/>
    </source>
</evidence>
<protein>
    <recommendedName>
        <fullName evidence="14">Electron transfer flavoprotein-ubiquinone oxidoreductase</fullName>
        <shortName evidence="14">ETF-QO</shortName>
        <ecNumber evidence="14">1.5.5.1</ecNumber>
    </recommendedName>
</protein>
<dbReference type="InterPro" id="IPR049398">
    <property type="entry name" value="ETF-QO/FixC_UQ-bd"/>
</dbReference>
<dbReference type="Pfam" id="PF05187">
    <property type="entry name" value="Fer4_ETF_QO"/>
    <property type="match status" value="1"/>
</dbReference>
<keyword evidence="6 14" id="KW-0479">Metal-binding</keyword>
<dbReference type="PANTHER" id="PTHR10617:SF107">
    <property type="entry name" value="ELECTRON TRANSFER FLAVOPROTEIN-UBIQUINONE OXIDOREDUCTASE, MITOCHONDRIAL"/>
    <property type="match status" value="1"/>
</dbReference>
<keyword evidence="8 14" id="KW-0249">Electron transport</keyword>
<gene>
    <name evidence="16" type="ORF">DBW97_04130</name>
</gene>
<reference evidence="16 17" key="1">
    <citation type="journal article" date="2018" name="Microbiome">
        <title>Fine metagenomic profile of the Mediterranean stratified and mixed water columns revealed by assembly and recruitment.</title>
        <authorList>
            <person name="Haro-Moreno J.M."/>
            <person name="Lopez-Perez M."/>
            <person name="De La Torre J.R."/>
            <person name="Picazo A."/>
            <person name="Camacho A."/>
            <person name="Rodriguez-Valera F."/>
        </authorList>
    </citation>
    <scope>NUCLEOTIDE SEQUENCE [LARGE SCALE GENOMIC DNA]</scope>
    <source>
        <strain evidence="16">MED-G83</strain>
    </source>
</reference>